<dbReference type="EC" id="1.3.5.2" evidence="8"/>
<dbReference type="NCBIfam" id="NF003652">
    <property type="entry name" value="PRK05286.2-5"/>
    <property type="match status" value="1"/>
</dbReference>
<evidence type="ECO:0000256" key="7">
    <source>
        <dbReference type="ARBA" id="ARBA00023136"/>
    </source>
</evidence>
<dbReference type="InterPro" id="IPR005719">
    <property type="entry name" value="Dihydroorotate_DH_2"/>
</dbReference>
<keyword evidence="6 10" id="KW-0560">Oxidoreductase</keyword>
<evidence type="ECO:0000256" key="4">
    <source>
        <dbReference type="ARBA" id="ARBA00022643"/>
    </source>
</evidence>
<dbReference type="PANTHER" id="PTHR48109">
    <property type="entry name" value="DIHYDROOROTATE DEHYDROGENASE (QUINONE), MITOCHONDRIAL-RELATED"/>
    <property type="match status" value="1"/>
</dbReference>
<evidence type="ECO:0000259" key="9">
    <source>
        <dbReference type="Pfam" id="PF01180"/>
    </source>
</evidence>
<gene>
    <name evidence="10" type="ORF">ACFOOQ_06040</name>
</gene>
<evidence type="ECO:0000256" key="8">
    <source>
        <dbReference type="NCBIfam" id="TIGR01036"/>
    </source>
</evidence>
<evidence type="ECO:0000256" key="1">
    <source>
        <dbReference type="ARBA" id="ARBA00001917"/>
    </source>
</evidence>
<dbReference type="GO" id="GO:0106430">
    <property type="term" value="F:dihydroorotate dehydrogenase (quinone) activity"/>
    <property type="evidence" value="ECO:0007669"/>
    <property type="project" value="UniProtKB-EC"/>
</dbReference>
<keyword evidence="7" id="KW-0472">Membrane</keyword>
<dbReference type="PANTHER" id="PTHR48109:SF4">
    <property type="entry name" value="DIHYDROOROTATE DEHYDROGENASE (QUINONE), MITOCHONDRIAL"/>
    <property type="match status" value="1"/>
</dbReference>
<evidence type="ECO:0000256" key="5">
    <source>
        <dbReference type="ARBA" id="ARBA00022975"/>
    </source>
</evidence>
<keyword evidence="4" id="KW-0288">FMN</keyword>
<comment type="caution">
    <text evidence="10">The sequence shown here is derived from an EMBL/GenBank/DDBJ whole genome shotgun (WGS) entry which is preliminary data.</text>
</comment>
<sequence length="364" mass="38664">MGLYQSVVRPLLFRLDAERAHHLALAAASIAAPFAGTLRRLLAVDDPRLAIDVAGLHFPNPLGLAAGFDKSGTGIATLAALGFGAVEIGSVSIDASRGNPLPRLFRLPDDRAIVVHYGLPNDGIPAIAARLQQTRLAVPLGINIVKTNRGRGAAPETPDQIIAEYTEGARLMAPQADYLMLNLSCPNTEDGRDFFADAGTLRDCLAALAERDLARPVFLKVSPLGGIATIERVLAAAEPHAFIRGFMFNLPPVKPDGLVTPPAVWRDWPGAVSGRPAATLADASIRAMYHRMDRRRHVIIGAGGVFSAEDAYAKIRMGCSLVQLLTALIYEGPFVVQDILAGLARLLERDGFAHVADAVGADIA</sequence>
<dbReference type="EMBL" id="JBHRYJ010000001">
    <property type="protein sequence ID" value="MFC3675092.1"/>
    <property type="molecule type" value="Genomic_DNA"/>
</dbReference>
<evidence type="ECO:0000256" key="2">
    <source>
        <dbReference type="ARBA" id="ARBA00004725"/>
    </source>
</evidence>
<organism evidence="10 11">
    <name type="scientific">Ferrovibrio xuzhouensis</name>
    <dbReference type="NCBI Taxonomy" id="1576914"/>
    <lineage>
        <taxon>Bacteria</taxon>
        <taxon>Pseudomonadati</taxon>
        <taxon>Pseudomonadota</taxon>
        <taxon>Alphaproteobacteria</taxon>
        <taxon>Rhodospirillales</taxon>
        <taxon>Rhodospirillaceae</taxon>
        <taxon>Ferrovibrio</taxon>
    </lineage>
</organism>
<evidence type="ECO:0000256" key="6">
    <source>
        <dbReference type="ARBA" id="ARBA00023002"/>
    </source>
</evidence>
<dbReference type="NCBIfam" id="TIGR01036">
    <property type="entry name" value="pyrD_sub2"/>
    <property type="match status" value="1"/>
</dbReference>
<dbReference type="InterPro" id="IPR013785">
    <property type="entry name" value="Aldolase_TIM"/>
</dbReference>
<reference evidence="11" key="1">
    <citation type="journal article" date="2019" name="Int. J. Syst. Evol. Microbiol.">
        <title>The Global Catalogue of Microorganisms (GCM) 10K type strain sequencing project: providing services to taxonomists for standard genome sequencing and annotation.</title>
        <authorList>
            <consortium name="The Broad Institute Genomics Platform"/>
            <consortium name="The Broad Institute Genome Sequencing Center for Infectious Disease"/>
            <person name="Wu L."/>
            <person name="Ma J."/>
        </authorList>
    </citation>
    <scope>NUCLEOTIDE SEQUENCE [LARGE SCALE GENOMIC DNA]</scope>
    <source>
        <strain evidence="11">KCTC 42182</strain>
    </source>
</reference>
<keyword evidence="3" id="KW-0285">Flavoprotein</keyword>
<name>A0ABV7VDE4_9PROT</name>
<dbReference type="SUPFAM" id="SSF51395">
    <property type="entry name" value="FMN-linked oxidoreductases"/>
    <property type="match status" value="1"/>
</dbReference>
<proteinExistence type="predicted"/>
<protein>
    <recommendedName>
        <fullName evidence="8">Dihydroorotate dehydrogenase (quinone)</fullName>
        <ecNumber evidence="8">1.3.5.2</ecNumber>
    </recommendedName>
</protein>
<dbReference type="InterPro" id="IPR005720">
    <property type="entry name" value="Dihydroorotate_DH_cat"/>
</dbReference>
<comment type="cofactor">
    <cofactor evidence="1">
        <name>FMN</name>
        <dbReference type="ChEBI" id="CHEBI:58210"/>
    </cofactor>
</comment>
<keyword evidence="11" id="KW-1185">Reference proteome</keyword>
<dbReference type="InterPro" id="IPR050074">
    <property type="entry name" value="DHO_dehydrogenase"/>
</dbReference>
<feature type="domain" description="Dihydroorotate dehydrogenase catalytic" evidence="9">
    <location>
        <begin position="49"/>
        <end position="347"/>
    </location>
</feature>
<dbReference type="CDD" id="cd04738">
    <property type="entry name" value="DHOD_2_like"/>
    <property type="match status" value="1"/>
</dbReference>
<keyword evidence="5" id="KW-0665">Pyrimidine biosynthesis</keyword>
<comment type="pathway">
    <text evidence="2">Pyrimidine metabolism; UMP biosynthesis via de novo pathway.</text>
</comment>
<evidence type="ECO:0000313" key="11">
    <source>
        <dbReference type="Proteomes" id="UP001595711"/>
    </source>
</evidence>
<accession>A0ABV7VDE4</accession>
<dbReference type="Gene3D" id="3.20.20.70">
    <property type="entry name" value="Aldolase class I"/>
    <property type="match status" value="1"/>
</dbReference>
<dbReference type="RefSeq" id="WP_379723003.1">
    <property type="nucleotide sequence ID" value="NZ_JBHRYJ010000001.1"/>
</dbReference>
<evidence type="ECO:0000256" key="3">
    <source>
        <dbReference type="ARBA" id="ARBA00022630"/>
    </source>
</evidence>
<dbReference type="Proteomes" id="UP001595711">
    <property type="component" value="Unassembled WGS sequence"/>
</dbReference>
<evidence type="ECO:0000313" key="10">
    <source>
        <dbReference type="EMBL" id="MFC3675092.1"/>
    </source>
</evidence>
<dbReference type="Pfam" id="PF01180">
    <property type="entry name" value="DHO_dh"/>
    <property type="match status" value="1"/>
</dbReference>